<dbReference type="InterPro" id="IPR000843">
    <property type="entry name" value="HTH_LacI"/>
</dbReference>
<dbReference type="PANTHER" id="PTHR30146">
    <property type="entry name" value="LACI-RELATED TRANSCRIPTIONAL REPRESSOR"/>
    <property type="match status" value="1"/>
</dbReference>
<feature type="region of interest" description="Disordered" evidence="4">
    <location>
        <begin position="1"/>
        <end position="38"/>
    </location>
</feature>
<organism evidence="6 7">
    <name type="scientific">Georgenia thermotolerans</name>
    <dbReference type="NCBI Taxonomy" id="527326"/>
    <lineage>
        <taxon>Bacteria</taxon>
        <taxon>Bacillati</taxon>
        <taxon>Actinomycetota</taxon>
        <taxon>Actinomycetes</taxon>
        <taxon>Micrococcales</taxon>
        <taxon>Bogoriellaceae</taxon>
        <taxon>Georgenia</taxon>
    </lineage>
</organism>
<evidence type="ECO:0000259" key="5">
    <source>
        <dbReference type="PROSITE" id="PS50932"/>
    </source>
</evidence>
<keyword evidence="2 6" id="KW-0238">DNA-binding</keyword>
<accession>A0A7J5UUE7</accession>
<dbReference type="SUPFAM" id="SSF47413">
    <property type="entry name" value="lambda repressor-like DNA-binding domains"/>
    <property type="match status" value="1"/>
</dbReference>
<feature type="domain" description="HTH lacI-type" evidence="5">
    <location>
        <begin position="32"/>
        <end position="88"/>
    </location>
</feature>
<dbReference type="GO" id="GO:0003700">
    <property type="term" value="F:DNA-binding transcription factor activity"/>
    <property type="evidence" value="ECO:0007669"/>
    <property type="project" value="TreeGrafter"/>
</dbReference>
<evidence type="ECO:0000313" key="7">
    <source>
        <dbReference type="Proteomes" id="UP000451860"/>
    </source>
</evidence>
<dbReference type="Gene3D" id="3.40.50.2300">
    <property type="match status" value="1"/>
</dbReference>
<dbReference type="RefSeq" id="WP_152202367.1">
    <property type="nucleotide sequence ID" value="NZ_VUKF01000013.1"/>
</dbReference>
<dbReference type="InterPro" id="IPR046335">
    <property type="entry name" value="LacI/GalR-like_sensor"/>
</dbReference>
<evidence type="ECO:0000313" key="6">
    <source>
        <dbReference type="EMBL" id="KAE8765919.1"/>
    </source>
</evidence>
<dbReference type="SMART" id="SM00354">
    <property type="entry name" value="HTH_LACI"/>
    <property type="match status" value="1"/>
</dbReference>
<name>A0A7J5UUE7_9MICO</name>
<dbReference type="SUPFAM" id="SSF53822">
    <property type="entry name" value="Periplasmic binding protein-like I"/>
    <property type="match status" value="1"/>
</dbReference>
<dbReference type="Pfam" id="PF13377">
    <property type="entry name" value="Peripla_BP_3"/>
    <property type="match status" value="1"/>
</dbReference>
<keyword evidence="7" id="KW-1185">Reference proteome</keyword>
<protein>
    <submittedName>
        <fullName evidence="6">LacI family DNA-binding transcriptional regulator</fullName>
    </submittedName>
</protein>
<keyword evidence="3" id="KW-0804">Transcription</keyword>
<evidence type="ECO:0000256" key="2">
    <source>
        <dbReference type="ARBA" id="ARBA00023125"/>
    </source>
</evidence>
<gene>
    <name evidence="6" type="ORF">GB883_01470</name>
</gene>
<comment type="caution">
    <text evidence="6">The sequence shown here is derived from an EMBL/GenBank/DDBJ whole genome shotgun (WGS) entry which is preliminary data.</text>
</comment>
<evidence type="ECO:0000256" key="1">
    <source>
        <dbReference type="ARBA" id="ARBA00023015"/>
    </source>
</evidence>
<dbReference type="InterPro" id="IPR010982">
    <property type="entry name" value="Lambda_DNA-bd_dom_sf"/>
</dbReference>
<proteinExistence type="predicted"/>
<dbReference type="OrthoDB" id="3288692at2"/>
<dbReference type="PROSITE" id="PS50932">
    <property type="entry name" value="HTH_LACI_2"/>
    <property type="match status" value="1"/>
</dbReference>
<dbReference type="InterPro" id="IPR028082">
    <property type="entry name" value="Peripla_BP_I"/>
</dbReference>
<dbReference type="CDD" id="cd01392">
    <property type="entry name" value="HTH_LacI"/>
    <property type="match status" value="1"/>
</dbReference>
<dbReference type="EMBL" id="WHJE01000003">
    <property type="protein sequence ID" value="KAE8765919.1"/>
    <property type="molecule type" value="Genomic_DNA"/>
</dbReference>
<dbReference type="Gene3D" id="1.10.260.40">
    <property type="entry name" value="lambda repressor-like DNA-binding domains"/>
    <property type="match status" value="1"/>
</dbReference>
<keyword evidence="1" id="KW-0805">Transcription regulation</keyword>
<dbReference type="GO" id="GO:0000976">
    <property type="term" value="F:transcription cis-regulatory region binding"/>
    <property type="evidence" value="ECO:0007669"/>
    <property type="project" value="TreeGrafter"/>
</dbReference>
<dbReference type="CDD" id="cd06267">
    <property type="entry name" value="PBP1_LacI_sugar_binding-like"/>
    <property type="match status" value="1"/>
</dbReference>
<feature type="compositionally biased region" description="Basic and acidic residues" evidence="4">
    <location>
        <begin position="8"/>
        <end position="21"/>
    </location>
</feature>
<dbReference type="AlphaFoldDB" id="A0A7J5UUE7"/>
<reference evidence="6 7" key="1">
    <citation type="submission" date="2019-10" db="EMBL/GenBank/DDBJ databases">
        <title>Georgenia wutianyii sp. nov. and Georgenia yuyongxinii sp. nov. isolated from plateau pika (Ochotona curzoniae) in the Qinghai-Tibet plateau of China.</title>
        <authorList>
            <person name="Tian Z."/>
        </authorList>
    </citation>
    <scope>NUCLEOTIDE SEQUENCE [LARGE SCALE GENOMIC DNA]</scope>
    <source>
        <strain evidence="6 7">DSM 21501</strain>
    </source>
</reference>
<dbReference type="Pfam" id="PF00356">
    <property type="entry name" value="LacI"/>
    <property type="match status" value="1"/>
</dbReference>
<evidence type="ECO:0000256" key="3">
    <source>
        <dbReference type="ARBA" id="ARBA00023163"/>
    </source>
</evidence>
<dbReference type="Proteomes" id="UP000451860">
    <property type="component" value="Unassembled WGS sequence"/>
</dbReference>
<sequence>MAESATSDEGRRAVPRHELAETGRSGRPPRRVTSADVARASGVSRATVSYVLNDVPGRSISTATRELVLRTAKELGHVPFAPARSLRLGTSNIVLALVRDYAIGFVSSRVLRQLDVSLAEHGYVVLSHRVDESVRPLDDLWRLVSPSLVVGMGGLNLPDDFVPPGDAKVLRVHGIVPHEEIGRMQARYLHSRGHRRLGYAFPSNPSLELIARERLEGVRQACHELGIGQPVVVDVDTDDPETASAAIDRWLGTDDAVDGVCAHNDEIAIILSSALASRGLRAGHDLALIGVDDIPAARLSLTSIAIDADAWGRFVADSALATLENREPPHLERDLLRLVVRDTA</sequence>
<evidence type="ECO:0000256" key="4">
    <source>
        <dbReference type="SAM" id="MobiDB-lite"/>
    </source>
</evidence>
<dbReference type="PANTHER" id="PTHR30146:SF153">
    <property type="entry name" value="LACTOSE OPERON REPRESSOR"/>
    <property type="match status" value="1"/>
</dbReference>